<keyword evidence="2" id="KW-1185">Reference proteome</keyword>
<dbReference type="EMBL" id="QEWP01000021">
    <property type="protein sequence ID" value="PWD97982.1"/>
    <property type="molecule type" value="Genomic_DNA"/>
</dbReference>
<gene>
    <name evidence="1" type="ORF">DDZ16_18090</name>
</gene>
<name>A0A2U2B4J5_9BACT</name>
<proteinExistence type="predicted"/>
<dbReference type="OrthoDB" id="1118008at2"/>
<evidence type="ECO:0000313" key="1">
    <source>
        <dbReference type="EMBL" id="PWD97982.1"/>
    </source>
</evidence>
<evidence type="ECO:0000313" key="2">
    <source>
        <dbReference type="Proteomes" id="UP000244956"/>
    </source>
</evidence>
<sequence length="206" mass="23046">MAVNKFASHYMLAPDGTFVKWPVVAIDDSGEVQDVYSHMGNFREEPGVRFFSGLMVPAFIDWITGDDFFQKELSRFLNRHFTRGSLYLLSPFIPEEIKENQNRLPRVLDSGGFDEDPASFLKQTGEQGVPLFDRIIARSQSSNQVDLSQVLFKATSYSAEQAGLSKAGRLAPGFVPGLVLIQNLDLANLRLYPNSSIKWLNVPDLA</sequence>
<organism evidence="1 2">
    <name type="scientific">Marinilabilia rubra</name>
    <dbReference type="NCBI Taxonomy" id="2162893"/>
    <lineage>
        <taxon>Bacteria</taxon>
        <taxon>Pseudomonadati</taxon>
        <taxon>Bacteroidota</taxon>
        <taxon>Bacteroidia</taxon>
        <taxon>Marinilabiliales</taxon>
        <taxon>Marinilabiliaceae</taxon>
        <taxon>Marinilabilia</taxon>
    </lineage>
</organism>
<protein>
    <submittedName>
        <fullName evidence="1">Uncharacterized protein</fullName>
    </submittedName>
</protein>
<comment type="caution">
    <text evidence="1">The sequence shown here is derived from an EMBL/GenBank/DDBJ whole genome shotgun (WGS) entry which is preliminary data.</text>
</comment>
<accession>A0A2U2B4J5</accession>
<dbReference type="Proteomes" id="UP000244956">
    <property type="component" value="Unassembled WGS sequence"/>
</dbReference>
<dbReference type="AlphaFoldDB" id="A0A2U2B4J5"/>
<reference evidence="1 2" key="1">
    <citation type="submission" date="2018-05" db="EMBL/GenBank/DDBJ databases">
        <title>Marinilabilia rubrum sp. nov., isolated from saltern sediment.</title>
        <authorList>
            <person name="Zhang R."/>
        </authorList>
    </citation>
    <scope>NUCLEOTIDE SEQUENCE [LARGE SCALE GENOMIC DNA]</scope>
    <source>
        <strain evidence="1 2">WTE16</strain>
    </source>
</reference>
<dbReference type="RefSeq" id="WP_109265885.1">
    <property type="nucleotide sequence ID" value="NZ_QEWP01000021.1"/>
</dbReference>